<dbReference type="EMBL" id="QJTC01000010">
    <property type="protein sequence ID" value="PYE78007.1"/>
    <property type="molecule type" value="Genomic_DNA"/>
</dbReference>
<dbReference type="InterPro" id="IPR018764">
    <property type="entry name" value="RskA_C"/>
</dbReference>
<dbReference type="GO" id="GO:0016989">
    <property type="term" value="F:sigma factor antagonist activity"/>
    <property type="evidence" value="ECO:0007669"/>
    <property type="project" value="TreeGrafter"/>
</dbReference>
<dbReference type="GO" id="GO:0005886">
    <property type="term" value="C:plasma membrane"/>
    <property type="evidence" value="ECO:0007669"/>
    <property type="project" value="InterPro"/>
</dbReference>
<sequence>MNLRNNPDLLDQLAASHALGTLRGGARRRFETMARENAHIRARALVWQECFGSMTELLPPDRPSANVWKRIEIQLNAVRQQAVAATSSISSALVEQLRRALSLWRGAAMAGGLAAAAAVLVAVRLDGQVEQQSTALAQARTQEATLTAQLQQTSTQLQQTSVQLQNSSHLEYVAVLQDEASAASVLVTFDPVKRQLTMKRVGGYHEASDKSLQLWALPPSGGPQSLGVMGPDRMMQVSAAAGQVADVPALAISLEPKGGVPAGSGPTGPILFKGPLLKTTL</sequence>
<dbReference type="Proteomes" id="UP000247540">
    <property type="component" value="Unassembled WGS sequence"/>
</dbReference>
<evidence type="ECO:0000313" key="2">
    <source>
        <dbReference type="EMBL" id="PYE78007.1"/>
    </source>
</evidence>
<reference evidence="2 3" key="1">
    <citation type="submission" date="2018-06" db="EMBL/GenBank/DDBJ databases">
        <title>Genomic Encyclopedia of Type Strains, Phase III (KMG-III): the genomes of soil and plant-associated and newly described type strains.</title>
        <authorList>
            <person name="Whitman W."/>
        </authorList>
    </citation>
    <scope>NUCLEOTIDE SEQUENCE [LARGE SCALE GENOMIC DNA]</scope>
    <source>
        <strain evidence="2 3">CECT 7646</strain>
    </source>
</reference>
<evidence type="ECO:0000313" key="3">
    <source>
        <dbReference type="Proteomes" id="UP000247540"/>
    </source>
</evidence>
<dbReference type="AlphaFoldDB" id="A0A318SI01"/>
<dbReference type="PANTHER" id="PTHR37461">
    <property type="entry name" value="ANTI-SIGMA-K FACTOR RSKA"/>
    <property type="match status" value="1"/>
</dbReference>
<comment type="caution">
    <text evidence="2">The sequence shown here is derived from an EMBL/GenBank/DDBJ whole genome shotgun (WGS) entry which is preliminary data.</text>
</comment>
<accession>A0A318SI01</accession>
<dbReference type="PANTHER" id="PTHR37461:SF1">
    <property type="entry name" value="ANTI-SIGMA-K FACTOR RSKA"/>
    <property type="match status" value="1"/>
</dbReference>
<dbReference type="InterPro" id="IPR051474">
    <property type="entry name" value="Anti-sigma-K/W_factor"/>
</dbReference>
<protein>
    <submittedName>
        <fullName evidence="2">Anti-sigma-K factor RskA</fullName>
    </submittedName>
</protein>
<feature type="domain" description="Anti-sigma K factor RskA C-terminal" evidence="1">
    <location>
        <begin position="114"/>
        <end position="270"/>
    </location>
</feature>
<dbReference type="OrthoDB" id="8617430at2"/>
<dbReference type="GO" id="GO:0006417">
    <property type="term" value="P:regulation of translation"/>
    <property type="evidence" value="ECO:0007669"/>
    <property type="project" value="TreeGrafter"/>
</dbReference>
<proteinExistence type="predicted"/>
<gene>
    <name evidence="2" type="ORF">DFQ15_11034</name>
</gene>
<dbReference type="Pfam" id="PF10099">
    <property type="entry name" value="RskA_C"/>
    <property type="match status" value="1"/>
</dbReference>
<name>A0A318SI01_9BURK</name>
<keyword evidence="3" id="KW-1185">Reference proteome</keyword>
<evidence type="ECO:0000259" key="1">
    <source>
        <dbReference type="Pfam" id="PF10099"/>
    </source>
</evidence>
<dbReference type="RefSeq" id="WP_110465585.1">
    <property type="nucleotide sequence ID" value="NZ_JAMOFZ010000010.1"/>
</dbReference>
<organism evidence="2 3">
    <name type="scientific">Xylophilus ampelinus</name>
    <dbReference type="NCBI Taxonomy" id="54067"/>
    <lineage>
        <taxon>Bacteria</taxon>
        <taxon>Pseudomonadati</taxon>
        <taxon>Pseudomonadota</taxon>
        <taxon>Betaproteobacteria</taxon>
        <taxon>Burkholderiales</taxon>
        <taxon>Xylophilus</taxon>
    </lineage>
</organism>